<dbReference type="OrthoDB" id="681046at2"/>
<proteinExistence type="predicted"/>
<reference evidence="7 8" key="1">
    <citation type="journal article" date="2015" name="Stand. Genomic Sci.">
        <title>Genomic Encyclopedia of Bacterial and Archaeal Type Strains, Phase III: the genomes of soil and plant-associated and newly described type strains.</title>
        <authorList>
            <person name="Whitman W.B."/>
            <person name="Woyke T."/>
            <person name="Klenk H.P."/>
            <person name="Zhou Y."/>
            <person name="Lilburn T.G."/>
            <person name="Beck B.J."/>
            <person name="De Vos P."/>
            <person name="Vandamme P."/>
            <person name="Eisen J.A."/>
            <person name="Garrity G."/>
            <person name="Hugenholtz P."/>
            <person name="Kyrpides N.C."/>
        </authorList>
    </citation>
    <scope>NUCLEOTIDE SEQUENCE [LARGE SCALE GENOMIC DNA]</scope>
    <source>
        <strain evidence="7 8">CGMCC 1.7270</strain>
    </source>
</reference>
<evidence type="ECO:0000313" key="7">
    <source>
        <dbReference type="EMBL" id="TWI14511.1"/>
    </source>
</evidence>
<evidence type="ECO:0000256" key="3">
    <source>
        <dbReference type="ARBA" id="ARBA00022692"/>
    </source>
</evidence>
<dbReference type="AlphaFoldDB" id="V6RYP8"/>
<keyword evidence="3 6" id="KW-0812">Transmembrane</keyword>
<keyword evidence="4 6" id="KW-1133">Transmembrane helix</keyword>
<dbReference type="EMBL" id="VLKQ01000002">
    <property type="protein sequence ID" value="TWI14511.1"/>
    <property type="molecule type" value="Genomic_DNA"/>
</dbReference>
<evidence type="ECO:0000256" key="1">
    <source>
        <dbReference type="ARBA" id="ARBA00004651"/>
    </source>
</evidence>
<dbReference type="GO" id="GO:0005886">
    <property type="term" value="C:plasma membrane"/>
    <property type="evidence" value="ECO:0007669"/>
    <property type="project" value="UniProtKB-SubCell"/>
</dbReference>
<sequence>MKLSKEYTFIALLTLTLISSIVTMKTSEGNTAIYSLLLILWAVKFILVAFDFMELKKANIFWKLSLSFVLTLILTIILLFL</sequence>
<accession>V6RYP8</accession>
<keyword evidence="2" id="KW-1003">Cell membrane</keyword>
<keyword evidence="5 6" id="KW-0472">Membrane</keyword>
<evidence type="ECO:0000313" key="8">
    <source>
        <dbReference type="Proteomes" id="UP000319848"/>
    </source>
</evidence>
<keyword evidence="8" id="KW-1185">Reference proteome</keyword>
<name>V6RYP8_9FLAO</name>
<dbReference type="Proteomes" id="UP000319848">
    <property type="component" value="Unassembled WGS sequence"/>
</dbReference>
<feature type="transmembrane region" description="Helical" evidence="6">
    <location>
        <begin position="60"/>
        <end position="80"/>
    </location>
</feature>
<organism evidence="7 8">
    <name type="scientific">Flavobacterium cauense R2A-7</name>
    <dbReference type="NCBI Taxonomy" id="1341154"/>
    <lineage>
        <taxon>Bacteria</taxon>
        <taxon>Pseudomonadati</taxon>
        <taxon>Bacteroidota</taxon>
        <taxon>Flavobacteriia</taxon>
        <taxon>Flavobacteriales</taxon>
        <taxon>Flavobacteriaceae</taxon>
        <taxon>Flavobacterium</taxon>
    </lineage>
</organism>
<dbReference type="RefSeq" id="WP_023570898.1">
    <property type="nucleotide sequence ID" value="NZ_AVBI01000016.1"/>
</dbReference>
<evidence type="ECO:0000256" key="4">
    <source>
        <dbReference type="ARBA" id="ARBA00022989"/>
    </source>
</evidence>
<dbReference type="InterPro" id="IPR005171">
    <property type="entry name" value="Cyt_c_oxidase_su4_prok"/>
</dbReference>
<gene>
    <name evidence="7" type="ORF">IP98_00468</name>
</gene>
<evidence type="ECO:0000256" key="2">
    <source>
        <dbReference type="ARBA" id="ARBA00022475"/>
    </source>
</evidence>
<feature type="transmembrane region" description="Helical" evidence="6">
    <location>
        <begin position="33"/>
        <end position="53"/>
    </location>
</feature>
<evidence type="ECO:0000256" key="6">
    <source>
        <dbReference type="SAM" id="Phobius"/>
    </source>
</evidence>
<comment type="subcellular location">
    <subcellularLocation>
        <location evidence="1">Cell membrane</location>
        <topology evidence="1">Multi-pass membrane protein</topology>
    </subcellularLocation>
</comment>
<dbReference type="Pfam" id="PF03626">
    <property type="entry name" value="COX4_pro"/>
    <property type="match status" value="1"/>
</dbReference>
<protein>
    <submittedName>
        <fullName evidence="7">Cytochrome c oxidase subunit IV</fullName>
    </submittedName>
</protein>
<dbReference type="STRING" id="1341154.FCR2A7T_17740"/>
<comment type="caution">
    <text evidence="7">The sequence shown here is derived from an EMBL/GenBank/DDBJ whole genome shotgun (WGS) entry which is preliminary data.</text>
</comment>
<evidence type="ECO:0000256" key="5">
    <source>
        <dbReference type="ARBA" id="ARBA00023136"/>
    </source>
</evidence>